<dbReference type="Proteomes" id="UP000318594">
    <property type="component" value="Chromosome"/>
</dbReference>
<feature type="region of interest" description="Disordered" evidence="1">
    <location>
        <begin position="1"/>
        <end position="23"/>
    </location>
</feature>
<evidence type="ECO:0000256" key="1">
    <source>
        <dbReference type="SAM" id="MobiDB-lite"/>
    </source>
</evidence>
<evidence type="ECO:0000313" key="3">
    <source>
        <dbReference type="Proteomes" id="UP000318594"/>
    </source>
</evidence>
<gene>
    <name evidence="2" type="ORF">CacPP4_09920</name>
</gene>
<reference evidence="2 3" key="1">
    <citation type="submission" date="2019-06" db="EMBL/GenBank/DDBJ databases">
        <title>Complete genome sequence of Cutibacterium acnes subsp. acnes NBRC 107605.</title>
        <authorList>
            <person name="Miura T."/>
            <person name="Furukawa M."/>
            <person name="Shimamura M."/>
            <person name="Ohyama Y."/>
            <person name="Yamazoe A."/>
            <person name="Kawasaki H."/>
        </authorList>
    </citation>
    <scope>NUCLEOTIDE SEQUENCE [LARGE SCALE GENOMIC DNA]</scope>
    <source>
        <strain evidence="2 3">NBRC 107605</strain>
    </source>
</reference>
<evidence type="ECO:0008006" key="4">
    <source>
        <dbReference type="Google" id="ProtNLM"/>
    </source>
</evidence>
<keyword evidence="3" id="KW-1185">Reference proteome</keyword>
<feature type="compositionally biased region" description="Polar residues" evidence="1">
    <location>
        <begin position="11"/>
        <end position="21"/>
    </location>
</feature>
<proteinExistence type="predicted"/>
<protein>
    <recommendedName>
        <fullName evidence="4">Transposase</fullName>
    </recommendedName>
</protein>
<evidence type="ECO:0000313" key="2">
    <source>
        <dbReference type="EMBL" id="BBK84377.1"/>
    </source>
</evidence>
<dbReference type="EMBL" id="AP019723">
    <property type="protein sequence ID" value="BBK84377.1"/>
    <property type="molecule type" value="Genomic_DNA"/>
</dbReference>
<sequence>MHGMGGPLRNSAGTSNQSLSQYLAPEGPLPRRVWLPASKQIEIEVFKIEQVKQFSSRRWHLTTVPDQATCHGSSRQGGALTSNNG</sequence>
<name>A0ABM7GXP9_CUTAC</name>
<accession>A0ABM7GXP9</accession>
<organism evidence="2 3">
    <name type="scientific">Cutibacterium acnes subsp. acnes</name>
    <dbReference type="NCBI Taxonomy" id="1734925"/>
    <lineage>
        <taxon>Bacteria</taxon>
        <taxon>Bacillati</taxon>
        <taxon>Actinomycetota</taxon>
        <taxon>Actinomycetes</taxon>
        <taxon>Propionibacteriales</taxon>
        <taxon>Propionibacteriaceae</taxon>
        <taxon>Cutibacterium</taxon>
    </lineage>
</organism>